<accession>A0AAI8BDF3</accession>
<gene>
    <name evidence="2" type="ORF">DM82_4945</name>
</gene>
<protein>
    <submittedName>
        <fullName evidence="2">Type III secretion protein HpaP</fullName>
    </submittedName>
</protein>
<dbReference type="KEGG" id="bok:DM82_4945"/>
<evidence type="ECO:0000256" key="1">
    <source>
        <dbReference type="SAM" id="MobiDB-lite"/>
    </source>
</evidence>
<dbReference type="Pfam" id="PF09483">
    <property type="entry name" value="HpaP"/>
    <property type="match status" value="1"/>
</dbReference>
<sequence>MAYIGYRQLRIIPGGANAPPSATCERRFDYAMLARRRAPRHPVLRIGTPPPSDSDNGTGFARRSGSLPDADSHAGDAANAPATPLDELPEGNPVMEPAASSIAEHPLYEHVQHAIAPIVSVICERQQRYLRVVGMLAREIGAFCGDRAIASAGNWEVQLTLDPELLPHTTLFLALSRFDIRLRFDVSDRETRDLLLAHSAQLERELDKVMRSWGNARDIHLSVW</sequence>
<dbReference type="AlphaFoldDB" id="A0AAI8BDF3"/>
<keyword evidence="3" id="KW-1185">Reference proteome</keyword>
<feature type="region of interest" description="Disordered" evidence="1">
    <location>
        <begin position="41"/>
        <end position="96"/>
    </location>
</feature>
<dbReference type="EMBL" id="CP008727">
    <property type="protein sequence ID" value="AIO69969.1"/>
    <property type="molecule type" value="Genomic_DNA"/>
</dbReference>
<organism evidence="2 3">
    <name type="scientific">Burkholderia oklahomensis</name>
    <dbReference type="NCBI Taxonomy" id="342113"/>
    <lineage>
        <taxon>Bacteria</taxon>
        <taxon>Pseudomonadati</taxon>
        <taxon>Pseudomonadota</taxon>
        <taxon>Betaproteobacteria</taxon>
        <taxon>Burkholderiales</taxon>
        <taxon>Burkholderiaceae</taxon>
        <taxon>Burkholderia</taxon>
        <taxon>pseudomallei group</taxon>
    </lineage>
</organism>
<dbReference type="Proteomes" id="UP000029424">
    <property type="component" value="Chromosome 2"/>
</dbReference>
<dbReference type="GeneID" id="60552387"/>
<dbReference type="NCBIfam" id="TIGR02557">
    <property type="entry name" value="HpaP"/>
    <property type="match status" value="1"/>
</dbReference>
<dbReference type="InterPro" id="IPR013390">
    <property type="entry name" value="T3SS_HpaP"/>
</dbReference>
<proteinExistence type="predicted"/>
<reference evidence="2 3" key="1">
    <citation type="submission" date="2014-06" db="EMBL/GenBank/DDBJ databases">
        <authorList>
            <person name="Bishop-Lilly K.A."/>
            <person name="Broomall S.M."/>
            <person name="Chain P.S."/>
            <person name="Chertkov O."/>
            <person name="Coyne S.R."/>
            <person name="Daligault H.E."/>
            <person name="Davenport K.W."/>
            <person name="Erkkila T."/>
            <person name="Frey K.G."/>
            <person name="Gibbons H.S."/>
            <person name="Gu W."/>
            <person name="Jaissle J."/>
            <person name="Johnson S.L."/>
            <person name="Koroleva G.I."/>
            <person name="Ladner J.T."/>
            <person name="Lo C.-C."/>
            <person name="Minogue T.D."/>
            <person name="Munk C."/>
            <person name="Palacios G.F."/>
            <person name="Redden C.L."/>
            <person name="Rosenzweig C.N."/>
            <person name="Scholz M.B."/>
            <person name="Teshima H."/>
            <person name="Xu Y."/>
        </authorList>
    </citation>
    <scope>NUCLEOTIDE SEQUENCE [LARGE SCALE GENOMIC DNA]</scope>
    <source>
        <strain evidence="2 3">EO147</strain>
    </source>
</reference>
<name>A0AAI8BDF3_9BURK</name>
<evidence type="ECO:0000313" key="3">
    <source>
        <dbReference type="Proteomes" id="UP000029424"/>
    </source>
</evidence>
<evidence type="ECO:0000313" key="2">
    <source>
        <dbReference type="EMBL" id="AIO69969.1"/>
    </source>
</evidence>
<dbReference type="RefSeq" id="WP_010112518.1">
    <property type="nucleotide sequence ID" value="NZ_CADEQG010000003.1"/>
</dbReference>